<feature type="transmembrane region" description="Helical" evidence="1">
    <location>
        <begin position="107"/>
        <end position="131"/>
    </location>
</feature>
<keyword evidence="1" id="KW-0812">Transmembrane</keyword>
<dbReference type="PATRIC" id="fig|1293439.3.peg.1669"/>
<evidence type="ECO:0008006" key="4">
    <source>
        <dbReference type="Google" id="ProtNLM"/>
    </source>
</evidence>
<dbReference type="RefSeq" id="WP_046139769.1">
    <property type="nucleotide sequence ID" value="NZ_LANJ01000016.1"/>
</dbReference>
<proteinExistence type="predicted"/>
<protein>
    <recommendedName>
        <fullName evidence="4">Zinc-finger protein</fullName>
    </recommendedName>
</protein>
<sequence>MDEQLDATISSGQASLAAPAEKTVDADERRFWPAVLKGMRCRCPNCGKGKLFYKYLKVVPTCSVCGEDLTAQRADDLPPYLTIMIVGHILVFVMLDMELRGAANPWVYIAIFVPLSIIMPLVMLPSVKGFVVALQWSRRMHGFAKGGKSID</sequence>
<dbReference type="Proteomes" id="UP000033411">
    <property type="component" value="Unassembled WGS sequence"/>
</dbReference>
<keyword evidence="3" id="KW-1185">Reference proteome</keyword>
<feature type="transmembrane region" description="Helical" evidence="1">
    <location>
        <begin position="77"/>
        <end position="95"/>
    </location>
</feature>
<organism evidence="2 3">
    <name type="scientific">Devosia epidermidihirudinis</name>
    <dbReference type="NCBI Taxonomy" id="1293439"/>
    <lineage>
        <taxon>Bacteria</taxon>
        <taxon>Pseudomonadati</taxon>
        <taxon>Pseudomonadota</taxon>
        <taxon>Alphaproteobacteria</taxon>
        <taxon>Hyphomicrobiales</taxon>
        <taxon>Devosiaceae</taxon>
        <taxon>Devosia</taxon>
    </lineage>
</organism>
<reference evidence="2 3" key="1">
    <citation type="submission" date="2015-03" db="EMBL/GenBank/DDBJ databases">
        <authorList>
            <person name="Lepp D."/>
            <person name="Hassan Y.I."/>
            <person name="Li X.-Z."/>
            <person name="Zhou T."/>
        </authorList>
    </citation>
    <scope>NUCLEOTIDE SEQUENCE [LARGE SCALE GENOMIC DNA]</scope>
    <source>
        <strain evidence="2 3">E84</strain>
    </source>
</reference>
<name>A0A0F5QC52_9HYPH</name>
<evidence type="ECO:0000313" key="2">
    <source>
        <dbReference type="EMBL" id="KKC38301.1"/>
    </source>
</evidence>
<dbReference type="OrthoDB" id="9799456at2"/>
<dbReference type="AlphaFoldDB" id="A0A0F5QC52"/>
<keyword evidence="1" id="KW-1133">Transmembrane helix</keyword>
<dbReference type="EMBL" id="LANJ01000016">
    <property type="protein sequence ID" value="KKC38301.1"/>
    <property type="molecule type" value="Genomic_DNA"/>
</dbReference>
<evidence type="ECO:0000313" key="3">
    <source>
        <dbReference type="Proteomes" id="UP000033411"/>
    </source>
</evidence>
<evidence type="ECO:0000256" key="1">
    <source>
        <dbReference type="SAM" id="Phobius"/>
    </source>
</evidence>
<keyword evidence="1" id="KW-0472">Membrane</keyword>
<comment type="caution">
    <text evidence="2">The sequence shown here is derived from an EMBL/GenBank/DDBJ whole genome shotgun (WGS) entry which is preliminary data.</text>
</comment>
<dbReference type="STRING" id="1293439.WH87_10405"/>
<accession>A0A0F5QC52</accession>
<dbReference type="InterPro" id="IPR009325">
    <property type="entry name" value="DUF983"/>
</dbReference>
<gene>
    <name evidence="2" type="ORF">WH87_10405</name>
</gene>
<dbReference type="Pfam" id="PF06170">
    <property type="entry name" value="DUF983"/>
    <property type="match status" value="1"/>
</dbReference>